<comment type="caution">
    <text evidence="3">The sequence shown here is derived from an EMBL/GenBank/DDBJ whole genome shotgun (WGS) entry which is preliminary data.</text>
</comment>
<proteinExistence type="inferred from homology"/>
<dbReference type="GO" id="GO:0006402">
    <property type="term" value="P:mRNA catabolic process"/>
    <property type="evidence" value="ECO:0007669"/>
    <property type="project" value="TreeGrafter"/>
</dbReference>
<evidence type="ECO:0000313" key="4">
    <source>
        <dbReference type="Proteomes" id="UP000317165"/>
    </source>
</evidence>
<dbReference type="AlphaFoldDB" id="A0A552Q050"/>
<dbReference type="Proteomes" id="UP000317165">
    <property type="component" value="Unassembled WGS sequence"/>
</dbReference>
<dbReference type="GO" id="GO:0004521">
    <property type="term" value="F:RNA endonuclease activity"/>
    <property type="evidence" value="ECO:0007669"/>
    <property type="project" value="TreeGrafter"/>
</dbReference>
<reference evidence="3 4" key="1">
    <citation type="submission" date="2019-01" db="EMBL/GenBank/DDBJ databases">
        <title>Coherence of Microcystis species and biogeography revealed through population genomics.</title>
        <authorList>
            <person name="Perez-Carrascal O.M."/>
            <person name="Terrat Y."/>
            <person name="Giani A."/>
            <person name="Fortin N."/>
            <person name="Tromas N."/>
            <person name="Shapiro B.J."/>
        </authorList>
    </citation>
    <scope>NUCLEOTIDE SEQUENCE [LARGE SCALE GENOMIC DNA]</scope>
    <source>
        <strain evidence="3">Mp_MB_F_20051200_S9</strain>
    </source>
</reference>
<evidence type="ECO:0000256" key="1">
    <source>
        <dbReference type="ARBA" id="ARBA00007521"/>
    </source>
</evidence>
<comment type="similarity">
    <text evidence="1">Belongs to the PemK/MazF family.</text>
</comment>
<dbReference type="EMBL" id="SFAC01000123">
    <property type="protein sequence ID" value="TRV62584.1"/>
    <property type="molecule type" value="Genomic_DNA"/>
</dbReference>
<dbReference type="PANTHER" id="PTHR33988">
    <property type="entry name" value="ENDORIBONUCLEASE MAZF-RELATED"/>
    <property type="match status" value="1"/>
</dbReference>
<organism evidence="3 4">
    <name type="scientific">Microcystis panniformis Mp_MB_F_20051200_S9</name>
    <dbReference type="NCBI Taxonomy" id="2486223"/>
    <lineage>
        <taxon>Bacteria</taxon>
        <taxon>Bacillati</taxon>
        <taxon>Cyanobacteriota</taxon>
        <taxon>Cyanophyceae</taxon>
        <taxon>Oscillatoriophycideae</taxon>
        <taxon>Chroococcales</taxon>
        <taxon>Microcystaceae</taxon>
        <taxon>Microcystis</taxon>
    </lineage>
</organism>
<accession>A0A552Q050</accession>
<dbReference type="GO" id="GO:0003677">
    <property type="term" value="F:DNA binding"/>
    <property type="evidence" value="ECO:0007669"/>
    <property type="project" value="InterPro"/>
</dbReference>
<dbReference type="SUPFAM" id="SSF50118">
    <property type="entry name" value="Cell growth inhibitor/plasmid maintenance toxic component"/>
    <property type="match status" value="1"/>
</dbReference>
<protein>
    <submittedName>
        <fullName evidence="3">Type II toxin-antitoxin system PemK/MazF family toxin</fullName>
    </submittedName>
</protein>
<evidence type="ECO:0000313" key="3">
    <source>
        <dbReference type="EMBL" id="TRV62584.1"/>
    </source>
</evidence>
<gene>
    <name evidence="3" type="ORF">EWV53_10080</name>
</gene>
<dbReference type="GO" id="GO:0016075">
    <property type="term" value="P:rRNA catabolic process"/>
    <property type="evidence" value="ECO:0007669"/>
    <property type="project" value="TreeGrafter"/>
</dbReference>
<dbReference type="InterPro" id="IPR011067">
    <property type="entry name" value="Plasmid_toxin/cell-grow_inhib"/>
</dbReference>
<keyword evidence="2" id="KW-1277">Toxin-antitoxin system</keyword>
<dbReference type="InterPro" id="IPR003477">
    <property type="entry name" value="PemK-like"/>
</dbReference>
<name>A0A552Q050_9CHRO</name>
<dbReference type="Pfam" id="PF02452">
    <property type="entry name" value="PemK_toxin"/>
    <property type="match status" value="1"/>
</dbReference>
<evidence type="ECO:0000256" key="2">
    <source>
        <dbReference type="ARBA" id="ARBA00022649"/>
    </source>
</evidence>
<sequence>MKLQKGDVVLCQVPMPSSQFQQFKLRPAVIVSANDINQILDDVMVVPCTSNRNRSLTIRQYLITGNEISIAGIRVESVVRCESILTLNKSMIIRKLGYLSPPAITQVNECLKIALSL</sequence>
<dbReference type="Gene3D" id="2.30.30.110">
    <property type="match status" value="1"/>
</dbReference>